<organism evidence="2">
    <name type="scientific">marine sediment metagenome</name>
    <dbReference type="NCBI Taxonomy" id="412755"/>
    <lineage>
        <taxon>unclassified sequences</taxon>
        <taxon>metagenomes</taxon>
        <taxon>ecological metagenomes</taxon>
    </lineage>
</organism>
<dbReference type="InterPro" id="IPR011050">
    <property type="entry name" value="Pectin_lyase_fold/virulence"/>
</dbReference>
<sequence>MGDQSFPFVEGAFGPFAAPTVPASFHTGDNKGQVFYVNASEGGTDDVGTPYPVVDEKISFSTLQGAIDTCVSSRGDTIYVKRNETVTETVTFNKTGIRVIGQSFGMTPRSRGEFQVLLADSTFTDGPVATITSPCYIENIGFASRDTGATFFSGAAALIGGLATALPFGVHLKHCRFPKWGLSNRIGLSVEGSSNCLIEDCEFEGAFASGIYIQGALGHLQIKGCNFNLCTYAITCGSFSDAGVNTQLMIGPGNVTVTP</sequence>
<dbReference type="AlphaFoldDB" id="A0A0F9ABB3"/>
<reference evidence="2" key="1">
    <citation type="journal article" date="2015" name="Nature">
        <title>Complex archaea that bridge the gap between prokaryotes and eukaryotes.</title>
        <authorList>
            <person name="Spang A."/>
            <person name="Saw J.H."/>
            <person name="Jorgensen S.L."/>
            <person name="Zaremba-Niedzwiedzka K."/>
            <person name="Martijn J."/>
            <person name="Lind A.E."/>
            <person name="van Eijk R."/>
            <person name="Schleper C."/>
            <person name="Guy L."/>
            <person name="Ettema T.J."/>
        </authorList>
    </citation>
    <scope>NUCLEOTIDE SEQUENCE</scope>
</reference>
<feature type="domain" description="Right handed beta helix" evidence="1">
    <location>
        <begin position="171"/>
        <end position="236"/>
    </location>
</feature>
<feature type="non-terminal residue" evidence="2">
    <location>
        <position position="259"/>
    </location>
</feature>
<dbReference type="InterPro" id="IPR012334">
    <property type="entry name" value="Pectin_lyas_fold"/>
</dbReference>
<protein>
    <recommendedName>
        <fullName evidence="1">Right handed beta helix domain-containing protein</fullName>
    </recommendedName>
</protein>
<evidence type="ECO:0000313" key="2">
    <source>
        <dbReference type="EMBL" id="KKK75789.1"/>
    </source>
</evidence>
<accession>A0A0F9ABB3</accession>
<name>A0A0F9ABB3_9ZZZZ</name>
<dbReference type="Gene3D" id="2.160.20.10">
    <property type="entry name" value="Single-stranded right-handed beta-helix, Pectin lyase-like"/>
    <property type="match status" value="1"/>
</dbReference>
<dbReference type="SUPFAM" id="SSF51126">
    <property type="entry name" value="Pectin lyase-like"/>
    <property type="match status" value="1"/>
</dbReference>
<dbReference type="Pfam" id="PF13229">
    <property type="entry name" value="Beta_helix"/>
    <property type="match status" value="1"/>
</dbReference>
<proteinExistence type="predicted"/>
<evidence type="ECO:0000259" key="1">
    <source>
        <dbReference type="Pfam" id="PF13229"/>
    </source>
</evidence>
<dbReference type="InterPro" id="IPR039448">
    <property type="entry name" value="Beta_helix"/>
</dbReference>
<comment type="caution">
    <text evidence="2">The sequence shown here is derived from an EMBL/GenBank/DDBJ whole genome shotgun (WGS) entry which is preliminary data.</text>
</comment>
<gene>
    <name evidence="2" type="ORF">LCGC14_2870210</name>
</gene>
<dbReference type="EMBL" id="LAZR01055701">
    <property type="protein sequence ID" value="KKK75789.1"/>
    <property type="molecule type" value="Genomic_DNA"/>
</dbReference>